<gene>
    <name evidence="2" type="ORF">SAMN05444714_2750</name>
</gene>
<protein>
    <recommendedName>
        <fullName evidence="1">Pyridoxamine 5'-phosphate oxidase N-terminal domain-containing protein</fullName>
    </recommendedName>
</protein>
<evidence type="ECO:0000259" key="1">
    <source>
        <dbReference type="Pfam" id="PF01243"/>
    </source>
</evidence>
<dbReference type="InterPro" id="IPR011576">
    <property type="entry name" value="Pyridox_Oxase_N"/>
</dbReference>
<dbReference type="Proteomes" id="UP000198926">
    <property type="component" value="Unassembled WGS sequence"/>
</dbReference>
<name>A0A1I6MZN9_9RHOB</name>
<reference evidence="2 3" key="1">
    <citation type="submission" date="2016-10" db="EMBL/GenBank/DDBJ databases">
        <authorList>
            <person name="de Groot N.N."/>
        </authorList>
    </citation>
    <scope>NUCLEOTIDE SEQUENCE [LARGE SCALE GENOMIC DNA]</scope>
    <source>
        <strain evidence="2 3">DSM 29433</strain>
    </source>
</reference>
<proteinExistence type="predicted"/>
<dbReference type="EMBL" id="FOZM01000003">
    <property type="protein sequence ID" value="SFS21144.1"/>
    <property type="molecule type" value="Genomic_DNA"/>
</dbReference>
<accession>A0A1I6MZN9</accession>
<feature type="domain" description="Pyridoxamine 5'-phosphate oxidase N-terminal" evidence="1">
    <location>
        <begin position="2"/>
        <end position="117"/>
    </location>
</feature>
<organism evidence="2 3">
    <name type="scientific">Yoonia litorea</name>
    <dbReference type="NCBI Taxonomy" id="1123755"/>
    <lineage>
        <taxon>Bacteria</taxon>
        <taxon>Pseudomonadati</taxon>
        <taxon>Pseudomonadota</taxon>
        <taxon>Alphaproteobacteria</taxon>
        <taxon>Rhodobacterales</taxon>
        <taxon>Paracoccaceae</taxon>
        <taxon>Yoonia</taxon>
    </lineage>
</organism>
<dbReference type="SUPFAM" id="SSF50475">
    <property type="entry name" value="FMN-binding split barrel"/>
    <property type="match status" value="1"/>
</dbReference>
<dbReference type="Pfam" id="PF01243">
    <property type="entry name" value="PNPOx_N"/>
    <property type="match status" value="1"/>
</dbReference>
<dbReference type="RefSeq" id="WP_090209715.1">
    <property type="nucleotide sequence ID" value="NZ_FOZM01000003.1"/>
</dbReference>
<dbReference type="PANTHER" id="PTHR40660:SF1">
    <property type="entry name" value="5'-PHOSPHATE OXIDASE PUTATIVE DOMAIN-CONTAINING PROTEIN-RELATED"/>
    <property type="match status" value="1"/>
</dbReference>
<sequence length="151" mass="16685">MLTQAMKDLIAAFPLGFVATVRADGGPAVSPKGTFLILDDQTLVFGDIRSPKTRANLSADPRVEVNFIDPFRRKAVRVAGAATIHAKGSDWFTEMHPRWQDAFGDLSRRIGALVEIKLESASEIWTPPYDDGVTEAEMIALYKDKFGKMFP</sequence>
<dbReference type="OrthoDB" id="7867371at2"/>
<evidence type="ECO:0000313" key="2">
    <source>
        <dbReference type="EMBL" id="SFS21144.1"/>
    </source>
</evidence>
<dbReference type="Gene3D" id="2.30.110.10">
    <property type="entry name" value="Electron Transport, Fmn-binding Protein, Chain A"/>
    <property type="match status" value="1"/>
</dbReference>
<evidence type="ECO:0000313" key="3">
    <source>
        <dbReference type="Proteomes" id="UP000198926"/>
    </source>
</evidence>
<dbReference type="InterPro" id="IPR012349">
    <property type="entry name" value="Split_barrel_FMN-bd"/>
</dbReference>
<keyword evidence="3" id="KW-1185">Reference proteome</keyword>
<dbReference type="STRING" id="1123755.SAMN05444714_2750"/>
<dbReference type="AlphaFoldDB" id="A0A1I6MZN9"/>
<dbReference type="PANTHER" id="PTHR40660">
    <property type="entry name" value="5'-PHOSPHATE OXIDASE PUTATIVE DOMAIN-CONTAINING PROTEIN-RELATED"/>
    <property type="match status" value="1"/>
</dbReference>